<dbReference type="EMBL" id="QUSF01000023">
    <property type="protein sequence ID" value="RLW01342.1"/>
    <property type="molecule type" value="Genomic_DNA"/>
</dbReference>
<organism evidence="1 2">
    <name type="scientific">Chloebia gouldiae</name>
    <name type="common">Gouldian finch</name>
    <name type="synonym">Erythrura gouldiae</name>
    <dbReference type="NCBI Taxonomy" id="44316"/>
    <lineage>
        <taxon>Eukaryota</taxon>
        <taxon>Metazoa</taxon>
        <taxon>Chordata</taxon>
        <taxon>Craniata</taxon>
        <taxon>Vertebrata</taxon>
        <taxon>Euteleostomi</taxon>
        <taxon>Archelosauria</taxon>
        <taxon>Archosauria</taxon>
        <taxon>Dinosauria</taxon>
        <taxon>Saurischia</taxon>
        <taxon>Theropoda</taxon>
        <taxon>Coelurosauria</taxon>
        <taxon>Aves</taxon>
        <taxon>Neognathae</taxon>
        <taxon>Neoaves</taxon>
        <taxon>Telluraves</taxon>
        <taxon>Australaves</taxon>
        <taxon>Passeriformes</taxon>
        <taxon>Passeroidea</taxon>
        <taxon>Passeridae</taxon>
        <taxon>Chloebia</taxon>
    </lineage>
</organism>
<evidence type="ECO:0000313" key="1">
    <source>
        <dbReference type="EMBL" id="RLW01342.1"/>
    </source>
</evidence>
<dbReference type="Proteomes" id="UP000276834">
    <property type="component" value="Unassembled WGS sequence"/>
</dbReference>
<evidence type="ECO:0000313" key="2">
    <source>
        <dbReference type="Proteomes" id="UP000276834"/>
    </source>
</evidence>
<reference evidence="1 2" key="1">
    <citation type="journal article" date="2018" name="Proc. R. Soc. B">
        <title>A non-coding region near Follistatin controls head colour polymorphism in the Gouldian finch.</title>
        <authorList>
            <person name="Toomey M.B."/>
            <person name="Marques C.I."/>
            <person name="Andrade P."/>
            <person name="Araujo P.M."/>
            <person name="Sabatino S."/>
            <person name="Gazda M.A."/>
            <person name="Afonso S."/>
            <person name="Lopes R.J."/>
            <person name="Corbo J.C."/>
            <person name="Carneiro M."/>
        </authorList>
    </citation>
    <scope>NUCLEOTIDE SEQUENCE [LARGE SCALE GENOMIC DNA]</scope>
    <source>
        <strain evidence="1">Red01</strain>
        <tissue evidence="1">Muscle</tissue>
    </source>
</reference>
<keyword evidence="2" id="KW-1185">Reference proteome</keyword>
<dbReference type="OrthoDB" id="126772at2759"/>
<sequence>MEKQQLLTNKVLFKITVAGPDSTCSSMAWLPQVAQDLRHLSVAQDLRLLSVAQDLRLLSVAQDLRLLSVAQDLRLLSVFQLLNVFKWQFPNACCVCSLCHELRKHRRSVGCCCDARQVQCRALAAVPSTAECGCRLGSIICRRIHKRPYQKEGHSNCLHC</sequence>
<name>A0A3L8SGN7_CHLGU</name>
<proteinExistence type="predicted"/>
<gene>
    <name evidence="1" type="ORF">DV515_00008238</name>
</gene>
<comment type="caution">
    <text evidence="1">The sequence shown here is derived from an EMBL/GenBank/DDBJ whole genome shotgun (WGS) entry which is preliminary data.</text>
</comment>
<accession>A0A3L8SGN7</accession>
<dbReference type="AlphaFoldDB" id="A0A3L8SGN7"/>
<protein>
    <submittedName>
        <fullName evidence="1">Uncharacterized protein</fullName>
    </submittedName>
</protein>